<protein>
    <submittedName>
        <fullName evidence="1">Ferric uptake regulation protein</fullName>
    </submittedName>
</protein>
<keyword evidence="2" id="KW-1185">Reference proteome</keyword>
<accession>A0A1Q4HWB5</accession>
<comment type="caution">
    <text evidence="1">The sequence shown here is derived from an EMBL/GenBank/DDBJ whole genome shotgun (WGS) entry which is preliminary data.</text>
</comment>
<dbReference type="RefSeq" id="WP_073874703.1">
    <property type="nucleotide sequence ID" value="NZ_MPNT01000008.1"/>
</dbReference>
<evidence type="ECO:0000313" key="1">
    <source>
        <dbReference type="EMBL" id="OJZ73994.1"/>
    </source>
</evidence>
<dbReference type="AlphaFoldDB" id="A0A1Q4HWB5"/>
<name>A0A1Q4HWB5_9MYCO</name>
<sequence>MATKVRTCVHCGHTFDPNDRPRDLSDPDWLPAASIYCSHQCSDQFHCDMSHCCSTRAKKKGHREAANAAR</sequence>
<organism evidence="1 2">
    <name type="scientific">Mycobacterium paraffinicum</name>
    <dbReference type="NCBI Taxonomy" id="53378"/>
    <lineage>
        <taxon>Bacteria</taxon>
        <taxon>Bacillati</taxon>
        <taxon>Actinomycetota</taxon>
        <taxon>Actinomycetes</taxon>
        <taxon>Mycobacteriales</taxon>
        <taxon>Mycobacteriaceae</taxon>
        <taxon>Mycobacterium</taxon>
    </lineage>
</organism>
<dbReference type="OrthoDB" id="4739804at2"/>
<proteinExistence type="predicted"/>
<dbReference type="EMBL" id="MPNT01000008">
    <property type="protein sequence ID" value="OJZ73994.1"/>
    <property type="molecule type" value="Genomic_DNA"/>
</dbReference>
<evidence type="ECO:0000313" key="2">
    <source>
        <dbReference type="Proteomes" id="UP000186438"/>
    </source>
</evidence>
<dbReference type="Proteomes" id="UP000186438">
    <property type="component" value="Unassembled WGS sequence"/>
</dbReference>
<reference evidence="1 2" key="1">
    <citation type="submission" date="2016-11" db="EMBL/GenBank/DDBJ databases">
        <title>Genome sequences of unsequenced Mycobacteria.</title>
        <authorList>
            <person name="Greninger A.L."/>
            <person name="Fang F."/>
            <person name="Jerome K.R."/>
        </authorList>
    </citation>
    <scope>NUCLEOTIDE SEQUENCE [LARGE SCALE GENOMIC DNA]</scope>
    <source>
        <strain evidence="1 2">M11</strain>
    </source>
</reference>
<gene>
    <name evidence="1" type="ORF">BRW65_11570</name>
</gene>